<dbReference type="RefSeq" id="WP_089915108.1">
    <property type="nucleotide sequence ID" value="NZ_FOBB01000004.1"/>
</dbReference>
<dbReference type="SUPFAM" id="SSF48208">
    <property type="entry name" value="Six-hairpin glycosidases"/>
    <property type="match status" value="1"/>
</dbReference>
<evidence type="ECO:0000313" key="2">
    <source>
        <dbReference type="EMBL" id="SEM40481.1"/>
    </source>
</evidence>
<dbReference type="EMBL" id="FOBB01000004">
    <property type="protein sequence ID" value="SEM40481.1"/>
    <property type="molecule type" value="Genomic_DNA"/>
</dbReference>
<dbReference type="InterPro" id="IPR012341">
    <property type="entry name" value="6hp_glycosidase-like_sf"/>
</dbReference>
<accession>A0A1H7Y3E6</accession>
<dbReference type="Gene3D" id="1.50.10.10">
    <property type="match status" value="1"/>
</dbReference>
<evidence type="ECO:0000259" key="1">
    <source>
        <dbReference type="Pfam" id="PF22422"/>
    </source>
</evidence>
<organism evidence="2 3">
    <name type="scientific">Chitinophaga rupis</name>
    <dbReference type="NCBI Taxonomy" id="573321"/>
    <lineage>
        <taxon>Bacteria</taxon>
        <taxon>Pseudomonadati</taxon>
        <taxon>Bacteroidota</taxon>
        <taxon>Chitinophagia</taxon>
        <taxon>Chitinophagales</taxon>
        <taxon>Chitinophagaceae</taxon>
        <taxon>Chitinophaga</taxon>
    </lineage>
</organism>
<gene>
    <name evidence="2" type="ORF">SAMN04488505_104298</name>
</gene>
<dbReference type="Proteomes" id="UP000198984">
    <property type="component" value="Unassembled WGS sequence"/>
</dbReference>
<dbReference type="InterPro" id="IPR008928">
    <property type="entry name" value="6-hairpin_glycosidase_sf"/>
</dbReference>
<dbReference type="InterPro" id="IPR054491">
    <property type="entry name" value="MGH1-like_GH"/>
</dbReference>
<name>A0A1H7Y3E6_9BACT</name>
<dbReference type="GO" id="GO:0005975">
    <property type="term" value="P:carbohydrate metabolic process"/>
    <property type="evidence" value="ECO:0007669"/>
    <property type="project" value="InterPro"/>
</dbReference>
<dbReference type="Pfam" id="PF22422">
    <property type="entry name" value="MGH1-like_GH"/>
    <property type="match status" value="1"/>
</dbReference>
<proteinExistence type="predicted"/>
<dbReference type="STRING" id="573321.SAMN04488505_104298"/>
<dbReference type="AlphaFoldDB" id="A0A1H7Y3E6"/>
<feature type="domain" description="Mannosylglycerate hydrolase MGH1-like glycoside hydrolase" evidence="1">
    <location>
        <begin position="107"/>
        <end position="364"/>
    </location>
</feature>
<sequence length="473" mass="52326">MRNILSALVLFITIAAPLKLNAQKISSGNAALVDAFNLALNTIDINVRRGVLAAGGDYGGEWTRDIAINSWNCASLLRPRVAENSLWSVTVKKDSIGHQYWDKIIWTLAALNHYKVTGDQLFLKEAYRCAGNTMKELEQSAYDHAYGLFTGPSVFNDGIAGYPGSVYDSLNNSSFVLDHKGSKTIRCLSTNAVYFGAYKALSEMSGLLKDGQENTYDQKALALKTQVLKYLYNAQENKFYYLIDSQGNVDRSQEALGISLAVLSGIVDTQQAAGMIKAATTSAHGIPSISPAFARYDAKKPGRHNVVIWPMVNGFFADAALTTKNYDIFTAELNNLIHLALDEDKGNYNFREIYNADSGVPDGGWQRRKTEKDIHWTSFKNQTWSATAYLRMVFNGLLGFKFTKDDLYIRPYLPDSIHSLSITSIPYRKAMINITVKGKGSHVSSFTINGVKQKDLKIRGTATGDQNIVVNLD</sequence>
<evidence type="ECO:0000313" key="3">
    <source>
        <dbReference type="Proteomes" id="UP000198984"/>
    </source>
</evidence>
<keyword evidence="3" id="KW-1185">Reference proteome</keyword>
<dbReference type="Gene3D" id="2.60.420.10">
    <property type="entry name" value="Maltose phosphorylase, domain 3"/>
    <property type="match status" value="1"/>
</dbReference>
<protein>
    <recommendedName>
        <fullName evidence="1">Mannosylglycerate hydrolase MGH1-like glycoside hydrolase domain-containing protein</fullName>
    </recommendedName>
</protein>
<reference evidence="2 3" key="1">
    <citation type="submission" date="2016-10" db="EMBL/GenBank/DDBJ databases">
        <authorList>
            <person name="de Groot N.N."/>
        </authorList>
    </citation>
    <scope>NUCLEOTIDE SEQUENCE [LARGE SCALE GENOMIC DNA]</scope>
    <source>
        <strain evidence="2 3">DSM 21039</strain>
    </source>
</reference>
<dbReference type="OrthoDB" id="49490at2"/>